<feature type="non-terminal residue" evidence="21">
    <location>
        <position position="1"/>
    </location>
</feature>
<dbReference type="Gene3D" id="1.10.420.10">
    <property type="entry name" value="Peroxidase, domain 2"/>
    <property type="match status" value="1"/>
</dbReference>
<feature type="binding site" evidence="16">
    <location>
        <position position="279"/>
    </location>
    <ligand>
        <name>Ca(2+)</name>
        <dbReference type="ChEBI" id="CHEBI:29108"/>
        <label>2</label>
    </ligand>
</feature>
<comment type="function">
    <text evidence="2">Removal of H(2)O(2), oxidation of toxic reductants, biosynthesis and degradation of lignin, suberization, auxin catabolism, response to environmental stresses such as wounding, pathogen attack and oxidative stress. These functions might be dependent on each isozyme/isoform in each plant tissue.</text>
</comment>
<feature type="domain" description="Plant heme peroxidase family profile" evidence="20">
    <location>
        <begin position="43"/>
        <end position="334"/>
    </location>
</feature>
<dbReference type="InterPro" id="IPR010255">
    <property type="entry name" value="Haem_peroxidase_sf"/>
</dbReference>
<comment type="similarity">
    <text evidence="3">Belongs to the peroxidase family. Ascorbate peroxidase subfamily.</text>
</comment>
<feature type="binding site" evidence="15">
    <location>
        <position position="187"/>
    </location>
    <ligand>
        <name>substrate</name>
    </ligand>
</feature>
<keyword evidence="9 19" id="KW-0560">Oxidoreductase</keyword>
<evidence type="ECO:0000256" key="13">
    <source>
        <dbReference type="ARBA" id="ARBA00023324"/>
    </source>
</evidence>
<dbReference type="OMA" id="RICCVAN"/>
<dbReference type="Pfam" id="PF00141">
    <property type="entry name" value="peroxidase"/>
    <property type="match status" value="1"/>
</dbReference>
<gene>
    <name evidence="21" type="ORF">KI387_024535</name>
</gene>
<dbReference type="CDD" id="cd00693">
    <property type="entry name" value="secretory_peroxidase"/>
    <property type="match status" value="1"/>
</dbReference>
<dbReference type="InterPro" id="IPR019793">
    <property type="entry name" value="Peroxidases_heam-ligand_BS"/>
</dbReference>
<dbReference type="GO" id="GO:0005576">
    <property type="term" value="C:extracellular region"/>
    <property type="evidence" value="ECO:0007669"/>
    <property type="project" value="UniProtKB-SubCell"/>
</dbReference>
<dbReference type="InterPro" id="IPR019794">
    <property type="entry name" value="Peroxidases_AS"/>
</dbReference>
<keyword evidence="19" id="KW-0964">Secreted</keyword>
<feature type="binding site" description="axial binding residue" evidence="16">
    <location>
        <position position="217"/>
    </location>
    <ligand>
        <name>heme b</name>
        <dbReference type="ChEBI" id="CHEBI:60344"/>
    </ligand>
    <ligandPart>
        <name>Fe</name>
        <dbReference type="ChEBI" id="CHEBI:18248"/>
    </ligandPart>
</feature>
<dbReference type="InterPro" id="IPR033905">
    <property type="entry name" value="Secretory_peroxidase"/>
</dbReference>
<name>A0AA38G6Z5_TAXCH</name>
<keyword evidence="13 19" id="KW-0376">Hydrogen peroxide</keyword>
<keyword evidence="10 16" id="KW-0408">Iron</keyword>
<proteinExistence type="inferred from homology"/>
<dbReference type="GO" id="GO:0020037">
    <property type="term" value="F:heme binding"/>
    <property type="evidence" value="ECO:0007669"/>
    <property type="project" value="UniProtKB-UniRule"/>
</dbReference>
<dbReference type="PANTHER" id="PTHR31235">
    <property type="entry name" value="PEROXIDASE 25-RELATED"/>
    <property type="match status" value="1"/>
</dbReference>
<dbReference type="EC" id="1.11.1.7" evidence="4 19"/>
<dbReference type="SUPFAM" id="SSF48113">
    <property type="entry name" value="Heme-dependent peroxidases"/>
    <property type="match status" value="1"/>
</dbReference>
<feature type="disulfide bond" evidence="18">
    <location>
        <begin position="87"/>
        <end position="92"/>
    </location>
</feature>
<evidence type="ECO:0000256" key="16">
    <source>
        <dbReference type="PIRSR" id="PIRSR600823-3"/>
    </source>
</evidence>
<dbReference type="PROSITE" id="PS00435">
    <property type="entry name" value="PEROXIDASE_1"/>
    <property type="match status" value="1"/>
</dbReference>
<comment type="cofactor">
    <cofactor evidence="16 19">
        <name>heme b</name>
        <dbReference type="ChEBI" id="CHEBI:60344"/>
    </cofactor>
    <text evidence="16 19">Binds 1 heme b (iron(II)-protoporphyrin IX) group per subunit.</text>
</comment>
<evidence type="ECO:0000256" key="11">
    <source>
        <dbReference type="ARBA" id="ARBA00023157"/>
    </source>
</evidence>
<evidence type="ECO:0000256" key="19">
    <source>
        <dbReference type="RuleBase" id="RU362060"/>
    </source>
</evidence>
<dbReference type="PRINTS" id="PR00458">
    <property type="entry name" value="PEROXIDASE"/>
</dbReference>
<evidence type="ECO:0000256" key="2">
    <source>
        <dbReference type="ARBA" id="ARBA00002322"/>
    </source>
</evidence>
<organism evidence="21 22">
    <name type="scientific">Taxus chinensis</name>
    <name type="common">Chinese yew</name>
    <name type="synonym">Taxus wallichiana var. chinensis</name>
    <dbReference type="NCBI Taxonomy" id="29808"/>
    <lineage>
        <taxon>Eukaryota</taxon>
        <taxon>Viridiplantae</taxon>
        <taxon>Streptophyta</taxon>
        <taxon>Embryophyta</taxon>
        <taxon>Tracheophyta</taxon>
        <taxon>Spermatophyta</taxon>
        <taxon>Pinopsida</taxon>
        <taxon>Pinidae</taxon>
        <taxon>Conifers II</taxon>
        <taxon>Cupressales</taxon>
        <taxon>Taxaceae</taxon>
        <taxon>Taxus</taxon>
    </lineage>
</organism>
<dbReference type="GO" id="GO:0042744">
    <property type="term" value="P:hydrogen peroxide catabolic process"/>
    <property type="evidence" value="ECO:0007669"/>
    <property type="project" value="UniProtKB-KW"/>
</dbReference>
<dbReference type="InterPro" id="IPR002016">
    <property type="entry name" value="Haem_peroxidase"/>
</dbReference>
<feature type="binding site" evidence="16">
    <location>
        <position position="274"/>
    </location>
    <ligand>
        <name>Ca(2+)</name>
        <dbReference type="ChEBI" id="CHEBI:29108"/>
        <label>2</label>
    </ligand>
</feature>
<dbReference type="EMBL" id="JAHRHJ020000005">
    <property type="protein sequence ID" value="KAH9315908.1"/>
    <property type="molecule type" value="Genomic_DNA"/>
</dbReference>
<evidence type="ECO:0000256" key="7">
    <source>
        <dbReference type="ARBA" id="ARBA00022723"/>
    </source>
</evidence>
<comment type="similarity">
    <text evidence="19">Belongs to the peroxidase family. Classical plant (class III) peroxidase subfamily.</text>
</comment>
<dbReference type="PRINTS" id="PR00461">
    <property type="entry name" value="PLPEROXIDASE"/>
</dbReference>
<dbReference type="FunFam" id="1.10.520.10:FF:000008">
    <property type="entry name" value="Peroxidase"/>
    <property type="match status" value="1"/>
</dbReference>
<feature type="binding site" evidence="16">
    <location>
        <position position="95"/>
    </location>
    <ligand>
        <name>Ca(2+)</name>
        <dbReference type="ChEBI" id="CHEBI:29108"/>
        <label>1</label>
    </ligand>
</feature>
<feature type="binding site" evidence="16">
    <location>
        <position position="218"/>
    </location>
    <ligand>
        <name>Ca(2+)</name>
        <dbReference type="ChEBI" id="CHEBI:29108"/>
        <label>2</label>
    </ligand>
</feature>
<evidence type="ECO:0000256" key="17">
    <source>
        <dbReference type="PIRSR" id="PIRSR600823-4"/>
    </source>
</evidence>
<dbReference type="GO" id="GO:0046872">
    <property type="term" value="F:metal ion binding"/>
    <property type="evidence" value="ECO:0007669"/>
    <property type="project" value="UniProtKB-UniRule"/>
</dbReference>
<dbReference type="PROSITE" id="PS00436">
    <property type="entry name" value="PEROXIDASE_2"/>
    <property type="match status" value="1"/>
</dbReference>
<comment type="catalytic activity">
    <reaction evidence="1 19">
        <text>2 a phenolic donor + H2O2 = 2 a phenolic radical donor + 2 H2O</text>
        <dbReference type="Rhea" id="RHEA:56136"/>
        <dbReference type="ChEBI" id="CHEBI:15377"/>
        <dbReference type="ChEBI" id="CHEBI:16240"/>
        <dbReference type="ChEBI" id="CHEBI:139520"/>
        <dbReference type="ChEBI" id="CHEBI:139521"/>
        <dbReference type="EC" id="1.11.1.7"/>
    </reaction>
</comment>
<dbReference type="FunFam" id="1.10.420.10:FF:000006">
    <property type="entry name" value="Peroxidase"/>
    <property type="match status" value="1"/>
</dbReference>
<evidence type="ECO:0000256" key="8">
    <source>
        <dbReference type="ARBA" id="ARBA00022837"/>
    </source>
</evidence>
<feature type="disulfide bond" evidence="18">
    <location>
        <begin position="224"/>
        <end position="257"/>
    </location>
</feature>
<dbReference type="Proteomes" id="UP000824469">
    <property type="component" value="Unassembled WGS sequence"/>
</dbReference>
<dbReference type="GO" id="GO:0140825">
    <property type="term" value="F:lactoperoxidase activity"/>
    <property type="evidence" value="ECO:0007669"/>
    <property type="project" value="UniProtKB-EC"/>
</dbReference>
<sequence length="334" mass="35595">MAKSCSIISVEYLLKAALVYAFAAAAVSTVTAQISINLNLGIGVKLDFYRHLNCPQAESVVFNAVKSAFEKNKGVAAGLIRMHFHDCFVRGCDASVLIDSTPGNIAEKDAPANNPSLRGFEVIAAAKAQLEAECPATVSCADILAFAARDSAKLASPLGLANWAVKGGRRDGKISLVTDINNGKNLPSPAANVSELTQLFVAKGLSQEDMVLLSGAHTIGVSHCNSFLLQRLYNFNSTHPTDPSLDPNYAAQLKAKCPSDTSNNSTTLPMETQTPDILDNNYYKDVQTKRGLFISDATLVTDPNTANTVRQCASSNLLVFWPKLSAAMARLANV</sequence>
<feature type="binding site" evidence="16">
    <location>
        <position position="93"/>
    </location>
    <ligand>
        <name>Ca(2+)</name>
        <dbReference type="ChEBI" id="CHEBI:29108"/>
        <label>1</label>
    </ligand>
</feature>
<accession>A0AA38G6Z5</accession>
<feature type="binding site" evidence="16">
    <location>
        <position position="89"/>
    </location>
    <ligand>
        <name>Ca(2+)</name>
        <dbReference type="ChEBI" id="CHEBI:29108"/>
        <label>1</label>
    </ligand>
</feature>
<evidence type="ECO:0000256" key="1">
    <source>
        <dbReference type="ARBA" id="ARBA00000189"/>
    </source>
</evidence>
<evidence type="ECO:0000256" key="4">
    <source>
        <dbReference type="ARBA" id="ARBA00012313"/>
    </source>
</evidence>
<keyword evidence="7 16" id="KW-0479">Metal-binding</keyword>
<evidence type="ECO:0000256" key="14">
    <source>
        <dbReference type="PIRSR" id="PIRSR600823-1"/>
    </source>
</evidence>
<evidence type="ECO:0000256" key="6">
    <source>
        <dbReference type="ARBA" id="ARBA00022617"/>
    </source>
</evidence>
<evidence type="ECO:0000313" key="21">
    <source>
        <dbReference type="EMBL" id="KAH9315908.1"/>
    </source>
</evidence>
<keyword evidence="22" id="KW-1185">Reference proteome</keyword>
<feature type="active site" description="Proton acceptor" evidence="14">
    <location>
        <position position="85"/>
    </location>
</feature>
<comment type="subcellular location">
    <subcellularLocation>
        <location evidence="19">Secreted</location>
    </subcellularLocation>
</comment>
<dbReference type="InterPro" id="IPR000823">
    <property type="entry name" value="Peroxidase_pln"/>
</dbReference>
<evidence type="ECO:0000313" key="22">
    <source>
        <dbReference type="Proteomes" id="UP000824469"/>
    </source>
</evidence>
<evidence type="ECO:0000259" key="20">
    <source>
        <dbReference type="PROSITE" id="PS50873"/>
    </source>
</evidence>
<comment type="caution">
    <text evidence="21">The sequence shown here is derived from an EMBL/GenBank/DDBJ whole genome shotgun (WGS) entry which is preliminary data.</text>
</comment>
<keyword evidence="5 19" id="KW-0575">Peroxidase</keyword>
<protein>
    <recommendedName>
        <fullName evidence="4 19">Peroxidase</fullName>
        <ecNumber evidence="4 19">1.11.1.7</ecNumber>
    </recommendedName>
</protein>
<reference evidence="21 22" key="1">
    <citation type="journal article" date="2021" name="Nat. Plants">
        <title>The Taxus genome provides insights into paclitaxel biosynthesis.</title>
        <authorList>
            <person name="Xiong X."/>
            <person name="Gou J."/>
            <person name="Liao Q."/>
            <person name="Li Y."/>
            <person name="Zhou Q."/>
            <person name="Bi G."/>
            <person name="Li C."/>
            <person name="Du R."/>
            <person name="Wang X."/>
            <person name="Sun T."/>
            <person name="Guo L."/>
            <person name="Liang H."/>
            <person name="Lu P."/>
            <person name="Wu Y."/>
            <person name="Zhang Z."/>
            <person name="Ro D.K."/>
            <person name="Shang Y."/>
            <person name="Huang S."/>
            <person name="Yan J."/>
        </authorList>
    </citation>
    <scope>NUCLEOTIDE SEQUENCE [LARGE SCALE GENOMIC DNA]</scope>
    <source>
        <strain evidence="21">Ta-2019</strain>
    </source>
</reference>
<evidence type="ECO:0000256" key="15">
    <source>
        <dbReference type="PIRSR" id="PIRSR600823-2"/>
    </source>
</evidence>
<evidence type="ECO:0000256" key="3">
    <source>
        <dbReference type="ARBA" id="ARBA00006873"/>
    </source>
</evidence>
<dbReference type="Gene3D" id="1.10.520.10">
    <property type="match status" value="1"/>
</dbReference>
<evidence type="ECO:0000256" key="18">
    <source>
        <dbReference type="PIRSR" id="PIRSR600823-5"/>
    </source>
</evidence>
<comment type="cofactor">
    <cofactor evidence="16 19">
        <name>Ca(2+)</name>
        <dbReference type="ChEBI" id="CHEBI:29108"/>
    </cofactor>
    <text evidence="16 19">Binds 2 calcium ions per subunit.</text>
</comment>
<keyword evidence="12" id="KW-0325">Glycoprotein</keyword>
<evidence type="ECO:0000256" key="5">
    <source>
        <dbReference type="ARBA" id="ARBA00022559"/>
    </source>
</evidence>
<dbReference type="GO" id="GO:0006979">
    <property type="term" value="P:response to oxidative stress"/>
    <property type="evidence" value="ECO:0007669"/>
    <property type="project" value="UniProtKB-UniRule"/>
</dbReference>
<feature type="binding site" evidence="16">
    <location>
        <position position="107"/>
    </location>
    <ligand>
        <name>Ca(2+)</name>
        <dbReference type="ChEBI" id="CHEBI:29108"/>
        <label>1</label>
    </ligand>
</feature>
<evidence type="ECO:0000256" key="12">
    <source>
        <dbReference type="ARBA" id="ARBA00023180"/>
    </source>
</evidence>
<feature type="disulfide bond" evidence="18">
    <location>
        <begin position="54"/>
        <end position="134"/>
    </location>
</feature>
<keyword evidence="11 18" id="KW-1015">Disulfide bond</keyword>
<feature type="binding site" evidence="16">
    <location>
        <position position="91"/>
    </location>
    <ligand>
        <name>Ca(2+)</name>
        <dbReference type="ChEBI" id="CHEBI:29108"/>
        <label>1</label>
    </ligand>
</feature>
<feature type="site" description="Transition state stabilizer" evidence="17">
    <location>
        <position position="81"/>
    </location>
</feature>
<dbReference type="PROSITE" id="PS50873">
    <property type="entry name" value="PEROXIDASE_4"/>
    <property type="match status" value="1"/>
</dbReference>
<evidence type="ECO:0000256" key="10">
    <source>
        <dbReference type="ARBA" id="ARBA00023004"/>
    </source>
</evidence>
<keyword evidence="8 16" id="KW-0106">Calcium</keyword>
<keyword evidence="6 19" id="KW-0349">Heme</keyword>
<evidence type="ECO:0000256" key="9">
    <source>
        <dbReference type="ARBA" id="ARBA00023002"/>
    </source>
</evidence>
<feature type="binding site" evidence="16">
    <location>
        <position position="86"/>
    </location>
    <ligand>
        <name>Ca(2+)</name>
        <dbReference type="ChEBI" id="CHEBI:29108"/>
        <label>1</label>
    </ligand>
</feature>
<dbReference type="AlphaFoldDB" id="A0AA38G6Z5"/>